<dbReference type="AlphaFoldDB" id="D7CIL2"/>
<dbReference type="RefSeq" id="WP_013174281.1">
    <property type="nucleotide sequence ID" value="NC_014220.1"/>
</dbReference>
<sequence length="41" mass="4615">MNQEIQQLRELGLNKAQEAAASPESTDGRWTSIGSDTRRIR</sequence>
<organism evidence="2 3">
    <name type="scientific">Syntrophothermus lipocalidus (strain DSM 12680 / TGB-C1)</name>
    <dbReference type="NCBI Taxonomy" id="643648"/>
    <lineage>
        <taxon>Bacteria</taxon>
        <taxon>Bacillati</taxon>
        <taxon>Bacillota</taxon>
        <taxon>Clostridia</taxon>
        <taxon>Eubacteriales</taxon>
        <taxon>Syntrophomonadaceae</taxon>
        <taxon>Syntrophothermus</taxon>
    </lineage>
</organism>
<dbReference type="HOGENOM" id="CLU_3277787_0_0_9"/>
<evidence type="ECO:0000313" key="2">
    <source>
        <dbReference type="EMBL" id="ADI00877.1"/>
    </source>
</evidence>
<feature type="region of interest" description="Disordered" evidence="1">
    <location>
        <begin position="1"/>
        <end position="41"/>
    </location>
</feature>
<evidence type="ECO:0000256" key="1">
    <source>
        <dbReference type="SAM" id="MobiDB-lite"/>
    </source>
</evidence>
<protein>
    <submittedName>
        <fullName evidence="2">Uncharacterized protein</fullName>
    </submittedName>
</protein>
<evidence type="ECO:0000313" key="3">
    <source>
        <dbReference type="Proteomes" id="UP000000378"/>
    </source>
</evidence>
<dbReference type="KEGG" id="slp:Slip_0075"/>
<name>D7CIL2_SYNLT</name>
<proteinExistence type="predicted"/>
<feature type="compositionally biased region" description="Polar residues" evidence="1">
    <location>
        <begin position="23"/>
        <end position="35"/>
    </location>
</feature>
<keyword evidence="3" id="KW-1185">Reference proteome</keyword>
<dbReference type="EMBL" id="CP002048">
    <property type="protein sequence ID" value="ADI00877.1"/>
    <property type="molecule type" value="Genomic_DNA"/>
</dbReference>
<reference evidence="2 3" key="2">
    <citation type="journal article" date="2010" name="Stand. Genomic Sci.">
        <title>Complete genome sequence of Syntrophothermus lipocalidus type strain (TGB-C1).</title>
        <authorList>
            <person name="Djao O.D."/>
            <person name="Zhang X."/>
            <person name="Lucas S."/>
            <person name="Lapidus A."/>
            <person name="Del Rio T.G."/>
            <person name="Nolan M."/>
            <person name="Tice H."/>
            <person name="Cheng J.F."/>
            <person name="Han C."/>
            <person name="Tapia R."/>
            <person name="Goodwin L."/>
            <person name="Pitluck S."/>
            <person name="Liolios K."/>
            <person name="Ivanova N."/>
            <person name="Mavromatis K."/>
            <person name="Mikhailova N."/>
            <person name="Ovchinnikova G."/>
            <person name="Pati A."/>
            <person name="Brambilla E."/>
            <person name="Chen A."/>
            <person name="Palaniappan K."/>
            <person name="Land M."/>
            <person name="Hauser L."/>
            <person name="Chang Y.J."/>
            <person name="Jeffries C.D."/>
            <person name="Rohde M."/>
            <person name="Sikorski J."/>
            <person name="Spring S."/>
            <person name="Goker M."/>
            <person name="Detter J.C."/>
            <person name="Woyke T."/>
            <person name="Bristow J."/>
            <person name="Eisen J.A."/>
            <person name="Markowitz V."/>
            <person name="Hugenholtz P."/>
            <person name="Kyrpides N.C."/>
            <person name="Klenk H.P."/>
        </authorList>
    </citation>
    <scope>NUCLEOTIDE SEQUENCE [LARGE SCALE GENOMIC DNA]</scope>
    <source>
        <strain evidence="3">DSM 12680 / TGB-C1</strain>
    </source>
</reference>
<dbReference type="Proteomes" id="UP000000378">
    <property type="component" value="Chromosome"/>
</dbReference>
<reference evidence="3" key="1">
    <citation type="journal article" date="2010" name="Stand. Genomic Sci.">
        <title>Complete genome sequence of Syntrophothermus lipocalidus type strain (TGB-C1T).</title>
        <authorList>
            <consortium name="US DOE Joint Genome Institute (JGI-PGF)"/>
            <person name="Djao O."/>
            <person name="Zhang X."/>
            <person name="Lucas S."/>
            <person name="Lapidus A."/>
            <person name="Glavina Del Rio T."/>
            <person name="Nolan M."/>
            <person name="Tice H."/>
            <person name="Cheng J."/>
            <person name="Han C."/>
            <person name="Tapia R."/>
            <person name="Goodwin L."/>
            <person name="Pitluck S."/>
            <person name="Liolios K."/>
            <person name="Ivanova N."/>
            <person name="Mavromatis K."/>
            <person name="Mikhailova N."/>
            <person name="Ovchinnikova G."/>
            <person name="Pati A."/>
            <person name="Brambilla E."/>
            <person name="Chen A."/>
            <person name="Palaniappan K."/>
            <person name="Land M."/>
            <person name="Hauser L."/>
            <person name="Chang Y."/>
            <person name="Jeffries C."/>
            <person name="Rohde M."/>
            <person name="Sikorski J."/>
            <person name="Spring S."/>
            <person name="Goker M."/>
            <person name="Detter J."/>
            <person name="Woyke T."/>
            <person name="Bristow J."/>
            <person name="Eisen J."/>
            <person name="Markowitz V."/>
            <person name="Hugenholtz P."/>
            <person name="Kyrpides N."/>
            <person name="Klenk H."/>
        </authorList>
    </citation>
    <scope>NUCLEOTIDE SEQUENCE [LARGE SCALE GENOMIC DNA]</scope>
    <source>
        <strain evidence="3">DSM 12680 / TGB-C1</strain>
    </source>
</reference>
<accession>D7CIL2</accession>
<gene>
    <name evidence="2" type="ordered locus">Slip_0075</name>
</gene>